<feature type="compositionally biased region" description="Low complexity" evidence="6">
    <location>
        <begin position="544"/>
        <end position="561"/>
    </location>
</feature>
<evidence type="ECO:0000313" key="8">
    <source>
        <dbReference type="EMBL" id="KIW20641.1"/>
    </source>
</evidence>
<feature type="region of interest" description="Disordered" evidence="6">
    <location>
        <begin position="75"/>
        <end position="109"/>
    </location>
</feature>
<feature type="region of interest" description="Disordered" evidence="6">
    <location>
        <begin position="544"/>
        <end position="578"/>
    </location>
</feature>
<dbReference type="Proteomes" id="UP000053328">
    <property type="component" value="Unassembled WGS sequence"/>
</dbReference>
<dbReference type="VEuPathDB" id="FungiDB:PV08_01218"/>
<evidence type="ECO:0000256" key="1">
    <source>
        <dbReference type="ARBA" id="ARBA00004123"/>
    </source>
</evidence>
<comment type="subcellular location">
    <subcellularLocation>
        <location evidence="1">Nucleus</location>
    </subcellularLocation>
</comment>
<dbReference type="EMBL" id="KN847492">
    <property type="protein sequence ID" value="KIW20641.1"/>
    <property type="molecule type" value="Genomic_DNA"/>
</dbReference>
<dbReference type="SUPFAM" id="SSF57701">
    <property type="entry name" value="Zn2/Cys6 DNA-binding domain"/>
    <property type="match status" value="1"/>
</dbReference>
<protein>
    <recommendedName>
        <fullName evidence="7">Zn(2)-C6 fungal-type domain-containing protein</fullName>
    </recommendedName>
</protein>
<dbReference type="GO" id="GO:0008270">
    <property type="term" value="F:zinc ion binding"/>
    <property type="evidence" value="ECO:0007669"/>
    <property type="project" value="InterPro"/>
</dbReference>
<dbReference type="InterPro" id="IPR001138">
    <property type="entry name" value="Zn2Cys6_DnaBD"/>
</dbReference>
<dbReference type="InterPro" id="IPR036864">
    <property type="entry name" value="Zn2-C6_fun-type_DNA-bd_sf"/>
</dbReference>
<evidence type="ECO:0000256" key="4">
    <source>
        <dbReference type="ARBA" id="ARBA00023163"/>
    </source>
</evidence>
<gene>
    <name evidence="8" type="ORF">PV08_01218</name>
</gene>
<dbReference type="STRING" id="91928.A0A0D1YZB7"/>
<feature type="compositionally biased region" description="Pro residues" evidence="6">
    <location>
        <begin position="562"/>
        <end position="574"/>
    </location>
</feature>
<dbReference type="GO" id="GO:0000976">
    <property type="term" value="F:transcription cis-regulatory region binding"/>
    <property type="evidence" value="ECO:0007669"/>
    <property type="project" value="TreeGrafter"/>
</dbReference>
<dbReference type="AlphaFoldDB" id="A0A0D1YZB7"/>
<reference evidence="8 9" key="1">
    <citation type="submission" date="2015-01" db="EMBL/GenBank/DDBJ databases">
        <title>The Genome Sequence of Exophiala spinifera CBS89968.</title>
        <authorList>
            <consortium name="The Broad Institute Genomics Platform"/>
            <person name="Cuomo C."/>
            <person name="de Hoog S."/>
            <person name="Gorbushina A."/>
            <person name="Stielow B."/>
            <person name="Teixiera M."/>
            <person name="Abouelleil A."/>
            <person name="Chapman S.B."/>
            <person name="Priest M."/>
            <person name="Young S.K."/>
            <person name="Wortman J."/>
            <person name="Nusbaum C."/>
            <person name="Birren B."/>
        </authorList>
    </citation>
    <scope>NUCLEOTIDE SEQUENCE [LARGE SCALE GENOMIC DNA]</scope>
    <source>
        <strain evidence="8 9">CBS 89968</strain>
    </source>
</reference>
<dbReference type="PANTHER" id="PTHR31845:SF10">
    <property type="entry name" value="ZN(II)2CYS6 TRANSCRIPTION FACTOR (EUROFUNG)"/>
    <property type="match status" value="1"/>
</dbReference>
<dbReference type="RefSeq" id="XP_016240857.1">
    <property type="nucleotide sequence ID" value="XM_016375581.1"/>
</dbReference>
<evidence type="ECO:0000256" key="2">
    <source>
        <dbReference type="ARBA" id="ARBA00023015"/>
    </source>
</evidence>
<keyword evidence="9" id="KW-1185">Reference proteome</keyword>
<evidence type="ECO:0000256" key="6">
    <source>
        <dbReference type="SAM" id="MobiDB-lite"/>
    </source>
</evidence>
<dbReference type="Gene3D" id="4.10.240.10">
    <property type="entry name" value="Zn(2)-C6 fungal-type DNA-binding domain"/>
    <property type="match status" value="1"/>
</dbReference>
<dbReference type="InterPro" id="IPR051089">
    <property type="entry name" value="prtT"/>
</dbReference>
<dbReference type="GeneID" id="27328301"/>
<keyword evidence="4" id="KW-0804">Transcription</keyword>
<dbReference type="CDD" id="cd12148">
    <property type="entry name" value="fungal_TF_MHR"/>
    <property type="match status" value="1"/>
</dbReference>
<evidence type="ECO:0000256" key="3">
    <source>
        <dbReference type="ARBA" id="ARBA00023125"/>
    </source>
</evidence>
<evidence type="ECO:0000259" key="7">
    <source>
        <dbReference type="PROSITE" id="PS50048"/>
    </source>
</evidence>
<feature type="domain" description="Zn(2)-C6 fungal-type" evidence="7">
    <location>
        <begin position="9"/>
        <end position="40"/>
    </location>
</feature>
<sequence length="620" mass="70256">MPDERKIPACKECREKKLRCVFEKDDCCVRCTRLGKQCLIPEAKRRERKARLRGRVEHLESTYSEILALLRRNGNTESSPAATASSQQHPPSALQSPLQRTSFLSGSGGPQSSLPAVIGSDMLSLDECDALLNTYREMSRSVHPFVLLPQSCRAAPLIEERPMLAQAIFIVTSWQNPARQAALRSIFLRDLSEKYFMRSERSFDLLQALIVYFGWCHFYTHSFPSGAFRMASTLVTMAMELGITQSPLTVTQHEVLMNSNSIYPQSNEGTPSKFWNFEARRAFIATFIISTFCCFTFRKSNLLPQTPYLHECAKSLAADPQYPSDMLLAPWIKTMALAEQVTQTFDHGSRERVGELNDERTQLLVTTLSKQVEELRANLPPKSPDTAIMYNQCQCIIAFIHEVGLYGLSLGKTPSVTRIALIYECHTASMKVLSENVELSLEEMSQWGVMEWRQLNLCVMLSARSSIILDSTCYTVESSHRATWLQKCLDTLCQRINELHLMSVGGSSSQAQKQDHFFKRIATDWTNIKTCYQNCVQRNQIHQQQQQQQQQTPMTTVQQRLPLPPPPPPLPPQQQQPQAPFVFPSAEFPFDFDVFNDTYWYGMGEGDVAGLNIASGWGMV</sequence>
<dbReference type="CDD" id="cd00067">
    <property type="entry name" value="GAL4"/>
    <property type="match status" value="1"/>
</dbReference>
<evidence type="ECO:0000313" key="9">
    <source>
        <dbReference type="Proteomes" id="UP000053328"/>
    </source>
</evidence>
<dbReference type="GO" id="GO:0005634">
    <property type="term" value="C:nucleus"/>
    <property type="evidence" value="ECO:0007669"/>
    <property type="project" value="UniProtKB-SubCell"/>
</dbReference>
<proteinExistence type="predicted"/>
<accession>A0A0D1YZB7</accession>
<dbReference type="GO" id="GO:0000981">
    <property type="term" value="F:DNA-binding transcription factor activity, RNA polymerase II-specific"/>
    <property type="evidence" value="ECO:0007669"/>
    <property type="project" value="InterPro"/>
</dbReference>
<dbReference type="PANTHER" id="PTHR31845">
    <property type="entry name" value="FINGER DOMAIN PROTEIN, PUTATIVE-RELATED"/>
    <property type="match status" value="1"/>
</dbReference>
<keyword evidence="3" id="KW-0238">DNA-binding</keyword>
<dbReference type="PROSITE" id="PS00463">
    <property type="entry name" value="ZN2_CY6_FUNGAL_1"/>
    <property type="match status" value="1"/>
</dbReference>
<organism evidence="8 9">
    <name type="scientific">Exophiala spinifera</name>
    <dbReference type="NCBI Taxonomy" id="91928"/>
    <lineage>
        <taxon>Eukaryota</taxon>
        <taxon>Fungi</taxon>
        <taxon>Dikarya</taxon>
        <taxon>Ascomycota</taxon>
        <taxon>Pezizomycotina</taxon>
        <taxon>Eurotiomycetes</taxon>
        <taxon>Chaetothyriomycetidae</taxon>
        <taxon>Chaetothyriales</taxon>
        <taxon>Herpotrichiellaceae</taxon>
        <taxon>Exophiala</taxon>
    </lineage>
</organism>
<dbReference type="OrthoDB" id="5226580at2759"/>
<dbReference type="SMART" id="SM00066">
    <property type="entry name" value="GAL4"/>
    <property type="match status" value="1"/>
</dbReference>
<keyword evidence="5" id="KW-0539">Nucleus</keyword>
<keyword evidence="2" id="KW-0805">Transcription regulation</keyword>
<feature type="compositionally biased region" description="Polar residues" evidence="6">
    <location>
        <begin position="75"/>
        <end position="101"/>
    </location>
</feature>
<dbReference type="HOGENOM" id="CLU_006524_13_0_1"/>
<evidence type="ECO:0000256" key="5">
    <source>
        <dbReference type="ARBA" id="ARBA00023242"/>
    </source>
</evidence>
<name>A0A0D1YZB7_9EURO</name>
<dbReference type="PROSITE" id="PS50048">
    <property type="entry name" value="ZN2_CY6_FUNGAL_2"/>
    <property type="match status" value="1"/>
</dbReference>